<evidence type="ECO:0000313" key="6">
    <source>
        <dbReference type="EMBL" id="OIR12768.1"/>
    </source>
</evidence>
<dbReference type="EMBL" id="MLJW01000016">
    <property type="protein sequence ID" value="OIR12768.1"/>
    <property type="molecule type" value="Genomic_DNA"/>
</dbReference>
<name>A0A1J5T939_9ZZZZ</name>
<evidence type="ECO:0000259" key="5">
    <source>
        <dbReference type="SMART" id="SM00849"/>
    </source>
</evidence>
<dbReference type="PANTHER" id="PTHR42978">
    <property type="entry name" value="QUORUM-QUENCHING LACTONASE YTNP-RELATED-RELATED"/>
    <property type="match status" value="1"/>
</dbReference>
<dbReference type="Gene3D" id="3.60.15.10">
    <property type="entry name" value="Ribonuclease Z/Hydroxyacylglutathione hydrolase-like"/>
    <property type="match status" value="1"/>
</dbReference>
<proteinExistence type="inferred from homology"/>
<gene>
    <name evidence="6" type="primary">ytnP_1</name>
    <name evidence="6" type="ORF">GALL_58350</name>
</gene>
<evidence type="ECO:0000256" key="3">
    <source>
        <dbReference type="ARBA" id="ARBA00022801"/>
    </source>
</evidence>
<dbReference type="InterPro" id="IPR051013">
    <property type="entry name" value="MBL_superfamily_lactonases"/>
</dbReference>
<dbReference type="SUPFAM" id="SSF56281">
    <property type="entry name" value="Metallo-hydrolase/oxidoreductase"/>
    <property type="match status" value="1"/>
</dbReference>
<comment type="caution">
    <text evidence="6">The sequence shown here is derived from an EMBL/GenBank/DDBJ whole genome shotgun (WGS) entry which is preliminary data.</text>
</comment>
<dbReference type="AlphaFoldDB" id="A0A1J5T939"/>
<dbReference type="GO" id="GO:0046872">
    <property type="term" value="F:metal ion binding"/>
    <property type="evidence" value="ECO:0007669"/>
    <property type="project" value="UniProtKB-KW"/>
</dbReference>
<keyword evidence="4" id="KW-0862">Zinc</keyword>
<dbReference type="CDD" id="cd16281">
    <property type="entry name" value="metallo-hydrolase-like_MBL-fold"/>
    <property type="match status" value="1"/>
</dbReference>
<comment type="similarity">
    <text evidence="1">Belongs to the metallo-beta-lactamase superfamily.</text>
</comment>
<sequence length="295" mass="34092">MKLYSIETEYFKLDGGAMFGVVPKSIWNKLNPADENNLCSWAMRCLLIEDGNKLILIDNGVGNKQDAKFFGHYYLHGDHTLDSSLKKAGFSKDDITDVILTHFHFDHCGGSIDRVDGKLIPAFKNATYWSNERHWEWATKPNDREKASFLKENILPIKESGQLKMVDSFKITDDSRDYPSSIISQPSSILPEISFRFVNGHTDAMMLPQIKYKDKTIVYMADLLPSVHHIPLPYVMGYDMFPLTTLNEKKLFLKEALENNYILFFEHDPINECCNLHQTERGIRQKEVFKLHELH</sequence>
<protein>
    <submittedName>
        <fullName evidence="6">Putative quorum-quenching lactonase YtnP</fullName>
        <ecNumber evidence="6">3.1.1.-</ecNumber>
    </submittedName>
</protein>
<dbReference type="InterPro" id="IPR001279">
    <property type="entry name" value="Metallo-B-lactamas"/>
</dbReference>
<evidence type="ECO:0000256" key="1">
    <source>
        <dbReference type="ARBA" id="ARBA00007749"/>
    </source>
</evidence>
<feature type="domain" description="Metallo-beta-lactamase" evidence="5">
    <location>
        <begin position="42"/>
        <end position="267"/>
    </location>
</feature>
<keyword evidence="2" id="KW-0479">Metal-binding</keyword>
<dbReference type="InterPro" id="IPR036866">
    <property type="entry name" value="RibonucZ/Hydroxyglut_hydro"/>
</dbReference>
<evidence type="ECO:0000256" key="4">
    <source>
        <dbReference type="ARBA" id="ARBA00022833"/>
    </source>
</evidence>
<reference evidence="6" key="1">
    <citation type="submission" date="2016-10" db="EMBL/GenBank/DDBJ databases">
        <title>Sequence of Gallionella enrichment culture.</title>
        <authorList>
            <person name="Poehlein A."/>
            <person name="Muehling M."/>
            <person name="Daniel R."/>
        </authorList>
    </citation>
    <scope>NUCLEOTIDE SEQUENCE</scope>
</reference>
<keyword evidence="3 6" id="KW-0378">Hydrolase</keyword>
<dbReference type="GO" id="GO:0016787">
    <property type="term" value="F:hydrolase activity"/>
    <property type="evidence" value="ECO:0007669"/>
    <property type="project" value="UniProtKB-KW"/>
</dbReference>
<organism evidence="6">
    <name type="scientific">mine drainage metagenome</name>
    <dbReference type="NCBI Taxonomy" id="410659"/>
    <lineage>
        <taxon>unclassified sequences</taxon>
        <taxon>metagenomes</taxon>
        <taxon>ecological metagenomes</taxon>
    </lineage>
</organism>
<accession>A0A1J5T939</accession>
<evidence type="ECO:0000256" key="2">
    <source>
        <dbReference type="ARBA" id="ARBA00022723"/>
    </source>
</evidence>
<dbReference type="SMART" id="SM00849">
    <property type="entry name" value="Lactamase_B"/>
    <property type="match status" value="1"/>
</dbReference>
<dbReference type="PANTHER" id="PTHR42978:SF6">
    <property type="entry name" value="QUORUM-QUENCHING LACTONASE YTNP-RELATED"/>
    <property type="match status" value="1"/>
</dbReference>
<dbReference type="EC" id="3.1.1.-" evidence="6"/>
<dbReference type="Pfam" id="PF00753">
    <property type="entry name" value="Lactamase_B"/>
    <property type="match status" value="1"/>
</dbReference>